<accession>A0A8S5MTX5</accession>
<proteinExistence type="predicted"/>
<reference evidence="1" key="1">
    <citation type="journal article" date="2021" name="Proc. Natl. Acad. Sci. U.S.A.">
        <title>A Catalog of Tens of Thousands of Viruses from Human Metagenomes Reveals Hidden Associations with Chronic Diseases.</title>
        <authorList>
            <person name="Tisza M.J."/>
            <person name="Buck C.B."/>
        </authorList>
    </citation>
    <scope>NUCLEOTIDE SEQUENCE</scope>
    <source>
        <strain evidence="1">Ctb1k4</strain>
    </source>
</reference>
<organism evidence="1">
    <name type="scientific">Siphoviridae sp. ctb1k4</name>
    <dbReference type="NCBI Taxonomy" id="2826391"/>
    <lineage>
        <taxon>Viruses</taxon>
        <taxon>Duplodnaviria</taxon>
        <taxon>Heunggongvirae</taxon>
        <taxon>Uroviricota</taxon>
        <taxon>Caudoviricetes</taxon>
    </lineage>
</organism>
<name>A0A8S5MTX5_9CAUD</name>
<protein>
    <submittedName>
        <fullName evidence="1">Uncharacterized protein</fullName>
    </submittedName>
</protein>
<evidence type="ECO:0000313" key="1">
    <source>
        <dbReference type="EMBL" id="DAD85785.1"/>
    </source>
</evidence>
<sequence length="31" mass="3569">MFHCYFCLCELSSLTLSGMSFHVRRCAAQKV</sequence>
<dbReference type="EMBL" id="BK014987">
    <property type="protein sequence ID" value="DAD85785.1"/>
    <property type="molecule type" value="Genomic_DNA"/>
</dbReference>